<accession>A0A150PRK2</accession>
<comment type="caution">
    <text evidence="2">The sequence shown here is derived from an EMBL/GenBank/DDBJ whole genome shotgun (WGS) entry which is preliminary data.</text>
</comment>
<evidence type="ECO:0000256" key="1">
    <source>
        <dbReference type="SAM" id="SignalP"/>
    </source>
</evidence>
<dbReference type="AlphaFoldDB" id="A0A150PRK2"/>
<evidence type="ECO:0000313" key="3">
    <source>
        <dbReference type="Proteomes" id="UP000075604"/>
    </source>
</evidence>
<sequence>MKRFVQLALFAVCVAFSASAAYNVFSDNAEVERMAALVACGEDGGSGAPEPRRAGEGCRAQMTRLERTPFGQTFEFTTPKRTVDVRCERALVLAGAYSCKLR</sequence>
<evidence type="ECO:0000313" key="2">
    <source>
        <dbReference type="EMBL" id="KYF58397.1"/>
    </source>
</evidence>
<dbReference type="EMBL" id="JELX01001607">
    <property type="protein sequence ID" value="KYF58397.1"/>
    <property type="molecule type" value="Genomic_DNA"/>
</dbReference>
<dbReference type="Proteomes" id="UP000075604">
    <property type="component" value="Unassembled WGS sequence"/>
</dbReference>
<organism evidence="2 3">
    <name type="scientific">Sorangium cellulosum</name>
    <name type="common">Polyangium cellulosum</name>
    <dbReference type="NCBI Taxonomy" id="56"/>
    <lineage>
        <taxon>Bacteria</taxon>
        <taxon>Pseudomonadati</taxon>
        <taxon>Myxococcota</taxon>
        <taxon>Polyangia</taxon>
        <taxon>Polyangiales</taxon>
        <taxon>Polyangiaceae</taxon>
        <taxon>Sorangium</taxon>
    </lineage>
</organism>
<name>A0A150PRK2_SORCE</name>
<feature type="signal peptide" evidence="1">
    <location>
        <begin position="1"/>
        <end position="20"/>
    </location>
</feature>
<feature type="chain" id="PRO_5007565843" description="Secreted protein" evidence="1">
    <location>
        <begin position="21"/>
        <end position="102"/>
    </location>
</feature>
<reference evidence="2 3" key="1">
    <citation type="submission" date="2014-02" db="EMBL/GenBank/DDBJ databases">
        <title>The small core and large imbalanced accessory genome model reveals a collaborative survival strategy of Sorangium cellulosum strains in nature.</title>
        <authorList>
            <person name="Han K."/>
            <person name="Peng R."/>
            <person name="Blom J."/>
            <person name="Li Y.-Z."/>
        </authorList>
    </citation>
    <scope>NUCLEOTIDE SEQUENCE [LARGE SCALE GENOMIC DNA]</scope>
    <source>
        <strain evidence="2 3">So0157-18</strain>
    </source>
</reference>
<protein>
    <recommendedName>
        <fullName evidence="4">Secreted protein</fullName>
    </recommendedName>
</protein>
<gene>
    <name evidence="2" type="ORF">BE04_40375</name>
</gene>
<proteinExistence type="predicted"/>
<keyword evidence="1" id="KW-0732">Signal</keyword>
<evidence type="ECO:0008006" key="4">
    <source>
        <dbReference type="Google" id="ProtNLM"/>
    </source>
</evidence>